<gene>
    <name evidence="2" type="ORF">HZH66_012454</name>
</gene>
<proteinExistence type="predicted"/>
<keyword evidence="3" id="KW-1185">Reference proteome</keyword>
<name>A0A834J9B0_VESVU</name>
<dbReference type="Proteomes" id="UP000614350">
    <property type="component" value="Unassembled WGS sequence"/>
</dbReference>
<comment type="caution">
    <text evidence="2">The sequence shown here is derived from an EMBL/GenBank/DDBJ whole genome shotgun (WGS) entry which is preliminary data.</text>
</comment>
<sequence length="73" mass="7986">MVEVNGDLVGDLATAIIIPAKANDDDDCDDDDDDGGDHDDDDEEEEEEEEEEEGAFPKGEGKKEMSRTELDTP</sequence>
<accession>A0A834J9B0</accession>
<protein>
    <submittedName>
        <fullName evidence="2">Uncharacterized protein</fullName>
    </submittedName>
</protein>
<dbReference type="AlphaFoldDB" id="A0A834J9B0"/>
<evidence type="ECO:0000313" key="2">
    <source>
        <dbReference type="EMBL" id="KAF7384204.1"/>
    </source>
</evidence>
<evidence type="ECO:0000256" key="1">
    <source>
        <dbReference type="SAM" id="MobiDB-lite"/>
    </source>
</evidence>
<feature type="region of interest" description="Disordered" evidence="1">
    <location>
        <begin position="18"/>
        <end position="73"/>
    </location>
</feature>
<organism evidence="2 3">
    <name type="scientific">Vespula vulgaris</name>
    <name type="common">Yellow jacket</name>
    <name type="synonym">Wasp</name>
    <dbReference type="NCBI Taxonomy" id="7454"/>
    <lineage>
        <taxon>Eukaryota</taxon>
        <taxon>Metazoa</taxon>
        <taxon>Ecdysozoa</taxon>
        <taxon>Arthropoda</taxon>
        <taxon>Hexapoda</taxon>
        <taxon>Insecta</taxon>
        <taxon>Pterygota</taxon>
        <taxon>Neoptera</taxon>
        <taxon>Endopterygota</taxon>
        <taxon>Hymenoptera</taxon>
        <taxon>Apocrita</taxon>
        <taxon>Aculeata</taxon>
        <taxon>Vespoidea</taxon>
        <taxon>Vespidae</taxon>
        <taxon>Vespinae</taxon>
        <taxon>Vespula</taxon>
    </lineage>
</organism>
<feature type="compositionally biased region" description="Basic and acidic residues" evidence="1">
    <location>
        <begin position="59"/>
        <end position="73"/>
    </location>
</feature>
<dbReference type="EMBL" id="JACSEA010000016">
    <property type="protein sequence ID" value="KAF7384204.1"/>
    <property type="molecule type" value="Genomic_DNA"/>
</dbReference>
<feature type="compositionally biased region" description="Acidic residues" evidence="1">
    <location>
        <begin position="24"/>
        <end position="54"/>
    </location>
</feature>
<evidence type="ECO:0000313" key="3">
    <source>
        <dbReference type="Proteomes" id="UP000614350"/>
    </source>
</evidence>
<reference evidence="2" key="1">
    <citation type="journal article" date="2020" name="G3 (Bethesda)">
        <title>High-Quality Assemblies for Three Invasive Social Wasps from the &lt;i&gt;Vespula&lt;/i&gt; Genus.</title>
        <authorList>
            <person name="Harrop T.W.R."/>
            <person name="Guhlin J."/>
            <person name="McLaughlin G.M."/>
            <person name="Permina E."/>
            <person name="Stockwell P."/>
            <person name="Gilligan J."/>
            <person name="Le Lec M.F."/>
            <person name="Gruber M.A.M."/>
            <person name="Quinn O."/>
            <person name="Lovegrove M."/>
            <person name="Duncan E.J."/>
            <person name="Remnant E.J."/>
            <person name="Van Eeckhoven J."/>
            <person name="Graham B."/>
            <person name="Knapp R.A."/>
            <person name="Langford K.W."/>
            <person name="Kronenberg Z."/>
            <person name="Press M.O."/>
            <person name="Eacker S.M."/>
            <person name="Wilson-Rankin E.E."/>
            <person name="Purcell J."/>
            <person name="Lester P.J."/>
            <person name="Dearden P.K."/>
        </authorList>
    </citation>
    <scope>NUCLEOTIDE SEQUENCE</scope>
    <source>
        <strain evidence="2">Marl-1</strain>
    </source>
</reference>